<protein>
    <submittedName>
        <fullName evidence="3">DUF29 domain-containing protein</fullName>
    </submittedName>
</protein>
<dbReference type="Gene3D" id="1.20.1220.20">
    <property type="entry name" value="Uncharcterised protein PF01724"/>
    <property type="match status" value="1"/>
</dbReference>
<evidence type="ECO:0000313" key="4">
    <source>
        <dbReference type="Proteomes" id="UP000298595"/>
    </source>
</evidence>
<dbReference type="Proteomes" id="UP000298595">
    <property type="component" value="Plasmid p1"/>
</dbReference>
<reference evidence="3 4" key="1">
    <citation type="submission" date="2018-09" db="EMBL/GenBank/DDBJ databases">
        <title>Whole genome based analysis of evolution and adaptive divergence in Indian and Brazilian strains of Azospirillum brasilense.</title>
        <authorList>
            <person name="Singh C."/>
            <person name="Tripathi A.K."/>
        </authorList>
    </citation>
    <scope>NUCLEOTIDE SEQUENCE [LARGE SCALE GENOMIC DNA]</scope>
    <source>
        <strain evidence="3 4">MTCC4035</strain>
        <plasmid evidence="3 4">p1</plasmid>
    </source>
</reference>
<keyword evidence="1" id="KW-0175">Coiled coil</keyword>
<dbReference type="Pfam" id="PF01724">
    <property type="entry name" value="DUF29"/>
    <property type="match status" value="1"/>
</dbReference>
<dbReference type="InterPro" id="IPR002636">
    <property type="entry name" value="DUF29"/>
</dbReference>
<organism evidence="3 4">
    <name type="scientific">Azospirillum argentinense</name>
    <dbReference type="NCBI Taxonomy" id="2970906"/>
    <lineage>
        <taxon>Bacteria</taxon>
        <taxon>Pseudomonadati</taxon>
        <taxon>Pseudomonadota</taxon>
        <taxon>Alphaproteobacteria</taxon>
        <taxon>Rhodospirillales</taxon>
        <taxon>Azospirillaceae</taxon>
        <taxon>Azospirillum</taxon>
    </lineage>
</organism>
<feature type="coiled-coil region" evidence="1">
    <location>
        <begin position="189"/>
        <end position="216"/>
    </location>
</feature>
<dbReference type="EMBL" id="CP032322">
    <property type="protein sequence ID" value="QCN96636.1"/>
    <property type="molecule type" value="Genomic_DNA"/>
</dbReference>
<gene>
    <name evidence="3" type="ORF">D3093_14935</name>
</gene>
<sequence length="324" mass="36658">MRRAAGGGAMVAQASRWRAAWRSGRRMVDDPAAIGASARAVLCVMDVIRRLRRISGRAGRAGRRGERNGTRWRTIRRRKPPRRGRAFSATARPRLRSARRRGLRAVGSRAAPGVNGRSCCPGPAVRVAHIWEADDLARHRRHLRQADAGALDRWIGAGHIQRPEGLPMPDTRLYDSDFLAWTQDQAGRLRRLAAERSNVDLDLENLAEEIEEMGNDTLDKIEGLVVQIIGHLLKLEHCPDIDPRRHWRSEVTAWRNTVKRRAKRSPTALNRLDLDELTEDAVAELTALYSDQAWMKGLPTSCAYRIDQVLDRDWWPANRHGLAE</sequence>
<accession>A0A4D8PDJ4</accession>
<evidence type="ECO:0000313" key="3">
    <source>
        <dbReference type="EMBL" id="QCN96636.1"/>
    </source>
</evidence>
<feature type="region of interest" description="Disordered" evidence="2">
    <location>
        <begin position="57"/>
        <end position="87"/>
    </location>
</feature>
<name>A0A4D8PDJ4_9PROT</name>
<dbReference type="PANTHER" id="PTHR34235">
    <property type="entry name" value="SLR1203 PROTEIN-RELATED"/>
    <property type="match status" value="1"/>
</dbReference>
<geneLocation type="plasmid" evidence="3 4">
    <name>p1</name>
</geneLocation>
<dbReference type="AlphaFoldDB" id="A0A4D8PDJ4"/>
<dbReference type="KEGG" id="aare:D3093_14935"/>
<evidence type="ECO:0000256" key="2">
    <source>
        <dbReference type="SAM" id="MobiDB-lite"/>
    </source>
</evidence>
<evidence type="ECO:0000256" key="1">
    <source>
        <dbReference type="SAM" id="Coils"/>
    </source>
</evidence>
<feature type="compositionally biased region" description="Basic residues" evidence="2">
    <location>
        <begin position="73"/>
        <end position="85"/>
    </location>
</feature>
<dbReference type="PANTHER" id="PTHR34235:SF1">
    <property type="entry name" value="SLR0416 PROTEIN"/>
    <property type="match status" value="1"/>
</dbReference>
<proteinExistence type="predicted"/>
<keyword evidence="3" id="KW-0614">Plasmid</keyword>